<evidence type="ECO:0000256" key="2">
    <source>
        <dbReference type="ARBA" id="ARBA00023125"/>
    </source>
</evidence>
<comment type="caution">
    <text evidence="5">The sequence shown here is derived from an EMBL/GenBank/DDBJ whole genome shotgun (WGS) entry which is preliminary data.</text>
</comment>
<dbReference type="Proteomes" id="UP000630142">
    <property type="component" value="Unassembled WGS sequence"/>
</dbReference>
<protein>
    <submittedName>
        <fullName evidence="5">Transcriptional regulator</fullName>
    </submittedName>
</protein>
<keyword evidence="3" id="KW-0804">Transcription</keyword>
<dbReference type="PRINTS" id="PR00778">
    <property type="entry name" value="HTHARSR"/>
</dbReference>
<evidence type="ECO:0000313" key="5">
    <source>
        <dbReference type="EMBL" id="GHD12032.1"/>
    </source>
</evidence>
<reference evidence="5" key="1">
    <citation type="journal article" date="2014" name="Int. J. Syst. Evol. Microbiol.">
        <title>Complete genome sequence of Corynebacterium casei LMG S-19264T (=DSM 44701T), isolated from a smear-ripened cheese.</title>
        <authorList>
            <consortium name="US DOE Joint Genome Institute (JGI-PGF)"/>
            <person name="Walter F."/>
            <person name="Albersmeier A."/>
            <person name="Kalinowski J."/>
            <person name="Ruckert C."/>
        </authorList>
    </citation>
    <scope>NUCLEOTIDE SEQUENCE</scope>
    <source>
        <strain evidence="5">KCTC 42249</strain>
    </source>
</reference>
<evidence type="ECO:0000313" key="6">
    <source>
        <dbReference type="Proteomes" id="UP000630142"/>
    </source>
</evidence>
<dbReference type="PROSITE" id="PS50987">
    <property type="entry name" value="HTH_ARSR_2"/>
    <property type="match status" value="1"/>
</dbReference>
<dbReference type="GO" id="GO:0003700">
    <property type="term" value="F:DNA-binding transcription factor activity"/>
    <property type="evidence" value="ECO:0007669"/>
    <property type="project" value="InterPro"/>
</dbReference>
<dbReference type="InterPro" id="IPR051081">
    <property type="entry name" value="HTH_MetalResp_TranReg"/>
</dbReference>
<dbReference type="GO" id="GO:0003677">
    <property type="term" value="F:DNA binding"/>
    <property type="evidence" value="ECO:0007669"/>
    <property type="project" value="UniProtKB-KW"/>
</dbReference>
<dbReference type="EMBL" id="BMZQ01000001">
    <property type="protein sequence ID" value="GHD12032.1"/>
    <property type="molecule type" value="Genomic_DNA"/>
</dbReference>
<accession>A0A8J3DTX1</accession>
<dbReference type="AlphaFoldDB" id="A0A8J3DTX1"/>
<sequence length="115" mass="12724">MGIVSTPILERADEIAALLSMLGNTKRLLIMCHLREGEMSVGKIAESVQLSQSALSQHLAKLRQLKLVETRRDKQTIYYSLSSPVTRNLLSTLEELYKEKRGTLNAGDKAPAATL</sequence>
<name>A0A8J3DTX1_9HYPH</name>
<keyword evidence="6" id="KW-1185">Reference proteome</keyword>
<organism evidence="5 6">
    <name type="scientific">Tianweitania populi</name>
    <dbReference type="NCBI Taxonomy" id="1607949"/>
    <lineage>
        <taxon>Bacteria</taxon>
        <taxon>Pseudomonadati</taxon>
        <taxon>Pseudomonadota</taxon>
        <taxon>Alphaproteobacteria</taxon>
        <taxon>Hyphomicrobiales</taxon>
        <taxon>Phyllobacteriaceae</taxon>
        <taxon>Tianweitania</taxon>
    </lineage>
</organism>
<feature type="domain" description="HTH arsR-type" evidence="4">
    <location>
        <begin position="9"/>
        <end position="101"/>
    </location>
</feature>
<dbReference type="InterPro" id="IPR036390">
    <property type="entry name" value="WH_DNA-bd_sf"/>
</dbReference>
<dbReference type="InterPro" id="IPR011991">
    <property type="entry name" value="ArsR-like_HTH"/>
</dbReference>
<dbReference type="PANTHER" id="PTHR33154">
    <property type="entry name" value="TRANSCRIPTIONAL REGULATOR, ARSR FAMILY"/>
    <property type="match status" value="1"/>
</dbReference>
<dbReference type="InterPro" id="IPR036388">
    <property type="entry name" value="WH-like_DNA-bd_sf"/>
</dbReference>
<dbReference type="NCBIfam" id="NF033788">
    <property type="entry name" value="HTH_metalloreg"/>
    <property type="match status" value="1"/>
</dbReference>
<dbReference type="CDD" id="cd00090">
    <property type="entry name" value="HTH_ARSR"/>
    <property type="match status" value="1"/>
</dbReference>
<keyword evidence="1" id="KW-0805">Transcription regulation</keyword>
<keyword evidence="2" id="KW-0238">DNA-binding</keyword>
<dbReference type="Gene3D" id="1.10.10.10">
    <property type="entry name" value="Winged helix-like DNA-binding domain superfamily/Winged helix DNA-binding domain"/>
    <property type="match status" value="1"/>
</dbReference>
<reference evidence="5" key="2">
    <citation type="submission" date="2020-09" db="EMBL/GenBank/DDBJ databases">
        <authorList>
            <person name="Sun Q."/>
            <person name="Kim S."/>
        </authorList>
    </citation>
    <scope>NUCLEOTIDE SEQUENCE</scope>
    <source>
        <strain evidence="5">KCTC 42249</strain>
    </source>
</reference>
<dbReference type="SUPFAM" id="SSF46785">
    <property type="entry name" value="Winged helix' DNA-binding domain"/>
    <property type="match status" value="1"/>
</dbReference>
<evidence type="ECO:0000256" key="3">
    <source>
        <dbReference type="ARBA" id="ARBA00023163"/>
    </source>
</evidence>
<dbReference type="SMART" id="SM00418">
    <property type="entry name" value="HTH_ARSR"/>
    <property type="match status" value="1"/>
</dbReference>
<proteinExistence type="predicted"/>
<evidence type="ECO:0000259" key="4">
    <source>
        <dbReference type="PROSITE" id="PS50987"/>
    </source>
</evidence>
<evidence type="ECO:0000256" key="1">
    <source>
        <dbReference type="ARBA" id="ARBA00023015"/>
    </source>
</evidence>
<gene>
    <name evidence="5" type="ORF">GCM10016234_15820</name>
</gene>
<dbReference type="InterPro" id="IPR001845">
    <property type="entry name" value="HTH_ArsR_DNA-bd_dom"/>
</dbReference>
<dbReference type="Pfam" id="PF01022">
    <property type="entry name" value="HTH_5"/>
    <property type="match status" value="1"/>
</dbReference>
<dbReference type="PANTHER" id="PTHR33154:SF28">
    <property type="entry name" value="HTH-TYPE TRANSCRIPTIONAL REGULATOR YGAV-RELATED"/>
    <property type="match status" value="1"/>
</dbReference>